<feature type="transmembrane region" description="Helical" evidence="4">
    <location>
        <begin position="439"/>
        <end position="458"/>
    </location>
</feature>
<evidence type="ECO:0000313" key="6">
    <source>
        <dbReference type="EMBL" id="OLP98866.1"/>
    </source>
</evidence>
<feature type="signal peptide" evidence="5">
    <location>
        <begin position="1"/>
        <end position="19"/>
    </location>
</feature>
<feature type="repeat" description="ANK" evidence="3">
    <location>
        <begin position="899"/>
        <end position="926"/>
    </location>
</feature>
<dbReference type="PROSITE" id="PS50297">
    <property type="entry name" value="ANK_REP_REGION"/>
    <property type="match status" value="13"/>
</dbReference>
<dbReference type="PANTHER" id="PTHR24166">
    <property type="entry name" value="ROLLING PEBBLES, ISOFORM B"/>
    <property type="match status" value="1"/>
</dbReference>
<feature type="repeat" description="ANK" evidence="3">
    <location>
        <begin position="1076"/>
        <end position="1100"/>
    </location>
</feature>
<feature type="transmembrane region" description="Helical" evidence="4">
    <location>
        <begin position="1798"/>
        <end position="1818"/>
    </location>
</feature>
<keyword evidence="4" id="KW-1133">Transmembrane helix</keyword>
<keyword evidence="1" id="KW-0677">Repeat</keyword>
<dbReference type="Pfam" id="PF12796">
    <property type="entry name" value="Ank_2"/>
    <property type="match status" value="6"/>
</dbReference>
<protein>
    <submittedName>
        <fullName evidence="6">Serine/threonine-protein phosphatase 6 regulatory ankyrin repeat subunit B</fullName>
    </submittedName>
</protein>
<feature type="repeat" description="ANK" evidence="3">
    <location>
        <begin position="51"/>
        <end position="77"/>
    </location>
</feature>
<dbReference type="InterPro" id="IPR002110">
    <property type="entry name" value="Ankyrin_rpt"/>
</dbReference>
<feature type="repeat" description="ANK" evidence="3">
    <location>
        <begin position="131"/>
        <end position="155"/>
    </location>
</feature>
<evidence type="ECO:0000256" key="3">
    <source>
        <dbReference type="PROSITE-ProRule" id="PRU00023"/>
    </source>
</evidence>
<keyword evidence="2 3" id="KW-0040">ANK repeat</keyword>
<dbReference type="SMART" id="SM00248">
    <property type="entry name" value="ANK"/>
    <property type="match status" value="17"/>
</dbReference>
<feature type="repeat" description="ANK" evidence="3">
    <location>
        <begin position="1247"/>
        <end position="1273"/>
    </location>
</feature>
<keyword evidence="7" id="KW-1185">Reference proteome</keyword>
<organism evidence="6 7">
    <name type="scientific">Symbiodinium microadriaticum</name>
    <name type="common">Dinoflagellate</name>
    <name type="synonym">Zooxanthella microadriatica</name>
    <dbReference type="NCBI Taxonomy" id="2951"/>
    <lineage>
        <taxon>Eukaryota</taxon>
        <taxon>Sar</taxon>
        <taxon>Alveolata</taxon>
        <taxon>Dinophyceae</taxon>
        <taxon>Suessiales</taxon>
        <taxon>Symbiodiniaceae</taxon>
        <taxon>Symbiodinium</taxon>
    </lineage>
</organism>
<dbReference type="SUPFAM" id="SSF48403">
    <property type="entry name" value="Ankyrin repeat"/>
    <property type="match status" value="3"/>
</dbReference>
<feature type="repeat" description="ANK" evidence="3">
    <location>
        <begin position="1488"/>
        <end position="1512"/>
    </location>
</feature>
<proteinExistence type="predicted"/>
<dbReference type="Pfam" id="PF13637">
    <property type="entry name" value="Ank_4"/>
    <property type="match status" value="1"/>
</dbReference>
<feature type="transmembrane region" description="Helical" evidence="4">
    <location>
        <begin position="1738"/>
        <end position="1757"/>
    </location>
</feature>
<evidence type="ECO:0000256" key="2">
    <source>
        <dbReference type="ARBA" id="ARBA00023043"/>
    </source>
</evidence>
<keyword evidence="5" id="KW-0732">Signal</keyword>
<feature type="repeat" description="ANK" evidence="3">
    <location>
        <begin position="1381"/>
        <end position="1405"/>
    </location>
</feature>
<comment type="caution">
    <text evidence="6">The sequence shown here is derived from an EMBL/GenBank/DDBJ whole genome shotgun (WGS) entry which is preliminary data.</text>
</comment>
<evidence type="ECO:0000256" key="4">
    <source>
        <dbReference type="SAM" id="Phobius"/>
    </source>
</evidence>
<feature type="transmembrane region" description="Helical" evidence="4">
    <location>
        <begin position="356"/>
        <end position="374"/>
    </location>
</feature>
<feature type="repeat" description="ANK" evidence="3">
    <location>
        <begin position="1423"/>
        <end position="1447"/>
    </location>
</feature>
<dbReference type="Proteomes" id="UP000186817">
    <property type="component" value="Unassembled WGS sequence"/>
</dbReference>
<dbReference type="PROSITE" id="PS50088">
    <property type="entry name" value="ANK_REPEAT"/>
    <property type="match status" value="14"/>
</dbReference>
<dbReference type="EMBL" id="LSRX01000383">
    <property type="protein sequence ID" value="OLP98866.1"/>
    <property type="molecule type" value="Genomic_DNA"/>
</dbReference>
<dbReference type="Pfam" id="PF00023">
    <property type="entry name" value="Ank"/>
    <property type="match status" value="3"/>
</dbReference>
<dbReference type="Gene3D" id="1.25.40.20">
    <property type="entry name" value="Ankyrin repeat-containing domain"/>
    <property type="match status" value="8"/>
</dbReference>
<feature type="repeat" description="ANK" evidence="3">
    <location>
        <begin position="931"/>
        <end position="955"/>
    </location>
</feature>
<evidence type="ECO:0000256" key="1">
    <source>
        <dbReference type="ARBA" id="ARBA00022737"/>
    </source>
</evidence>
<evidence type="ECO:0000313" key="7">
    <source>
        <dbReference type="Proteomes" id="UP000186817"/>
    </source>
</evidence>
<sequence length="2122" mass="231979">MGLQLLCLLLSSLSCVTLGDLAEAAADGDAARVQELIDDGADVNKADTDWPYYTPLHKAALRGHAETVQILLDAGADDFGNTPLHSAANDWVDHWKTVQILVDAGAASGAPQPELRVTLRAVDPCRHKDDSGEIPLHEAAQYGHAKTVQFLLDEGQEQVFFGRTAELRSPLSVTLRAVDPCRHKDRDGETPLQKAASYRHWETVQILAKAGQEAVFFGRQAAEGRLIGYHGEVLWPLQPQLPFMYNSCFDFPWPPVVNGFAADFESFVIDDDGRTPLRWAAFFGHWETVQILLDAGADFEAAFHDLGCNAAIAKEFVAHHKVTELTGTANGACSCALRYMSSGERLCMAAGEPRTYAVPAAAIAVAFVLVAVEAKWAQSGQHLPLPTDEDGDFLKGARLQVAKARTEGKSLKLAFRALEVAVNGCLFGGMAMIVVFWRFWLGILSAVYVLPAACRYGLLRVVQVPALAIATPQNRSWQSMLRSFLLVGLVLVLGSQESKQNPLLPDIRSIVVRVWPERTLSDDVAALPLLPKQYAAQAESLRWVSAYVIFLLFLLLQVFCLLVYILALLVDSVRGACCRTATATEHGNEPGPTLAQQLASAGFEAVQHKLPKLTKVQCEQQHCFDMDALKIKVGFMALDVLLDMNTIFSLLVSRLDIFEEEKGAEAFFSLMITSYSYVFCVQSARSAIVQCFSIFLSIYGLAAFLVEHLDLDYEPEEQAETKAGAGAISLPFLASMASQPSWSDRKMSHFGKIRAGSADKTRRSRVFLASEVSSGLGIVSVQPALYHEKVAPNLHHCRAAIAAGAFLHCILLFQSDITTGAAFEATGPPLPSPPATPLLLAESGRGESTSAKHRPPLFLLTGTTQEKGKEERWQMRTAMGLKLLYLLLSSLSCVTLGDLLTAARDGDSATVQQLIDNGADVEQADTYWLEKGETPLHKAARQGHAKTVQILLDAGQEEVFFGRQAAEGRQVVSSNRLKGYQGEVLWLLQPQLPVMNNSCFDFPWSPVVNGFAADFESFVIDVHGNTPLHMAALHGHWETVQTLLDAVMNNSCFDFPWSPVVNGFAADFESFVIEDWGWTPLHRAAMAGDGKTVQMLLDAGFVACAGSLLPAIMSQVELSLSATSSPNNEGVRGLGMFVARWAETCLPMIIQPDDGADTWLLPIRISDKYGWTPLQRAAWRGHRETVQMLLDAGQSLLAITLIGYQGEVLRPLQPQLSFMYNSCFDFPCPPVVNGFATDFESFVIDDDGWTPLYAAAGGGHAKIVQMLLDAGQDEVSLGGLGSLSLGQPLLAITLIGYQGEVLRPLQPQLSFMYNSCFDFPWPPVVNGFAPDVESCVIDNSGETPLHKAAIHGHRETVQMLLDEGQEAVFFGRHQSQTQDNSGETPLHKAAIHGHRETVQMLLDEGQEAVFFGRPVTSGYQDDDGRTALHKAADNGHAKTVQRLLDEGQEQVFLGGKQQRTTMAGQRCIRLPIMAMRRLSNVFWMKDDDGRTALHKAADNGHAKTVQILVDEGQEAVFFGRQAAEGRQVVGSNRIFVARPVTSGYQAIRENVVVITAAATPFKHNSCFDFLWPPVVNGFAADFDSFVIDDDGRTPLHKAADNGHRETVQMLLDEGQEEVFFGRQAAEGGWGICDLGGIEGFGVLEAPVSNTGTSANKRFKSDVMRHVNAGGIPLRIQAQRAWQDLEDSVGLHGCRGAMAIAFLADHNVTELPNTANAARNCAIFYMKLGEKLSMAAGEWLTYVVPAASIAVAILAVAVEAKWAQSGQHLPLPTDEDGDFLKGARLQVAKARTEGKVLKLAFRALEVVVNGCFFGGMAMIVVWWPFWLAILSAVYVLPAACQYGLLQVVQVPALAIATPENRSWLSLLRSFLLVGLAFKVTATRYRNESGLARQLASDGFQAVQHKLPKLTKVQWEPQHCLDMDALKRKVWIMALDVLFDMNTILSLLVSRNFQFAACLTFVVARSTAKQLSNLKSFKQAIGESARRGLLHAVLLDIFEEEKGAEAFFSLMITSYSYVFCVQSATQAFLQCFSIFLSICGLAAFLVEHLDLDYEPEEQAETDPRPVMRGSGPELQSDCTEVPQHSLSCCASTCQPAIRPLLAISPRSMRTNERGVTGFSRQDGL</sequence>
<feature type="repeat" description="ANK" evidence="3">
    <location>
        <begin position="272"/>
        <end position="304"/>
    </location>
</feature>
<feature type="transmembrane region" description="Helical" evidence="4">
    <location>
        <begin position="413"/>
        <end position="433"/>
    </location>
</feature>
<dbReference type="InterPro" id="IPR036770">
    <property type="entry name" value="Ankyrin_rpt-contain_sf"/>
</dbReference>
<feature type="repeat" description="ANK" evidence="3">
    <location>
        <begin position="1340"/>
        <end position="1364"/>
    </location>
</feature>
<keyword evidence="4" id="KW-0812">Transmembrane</keyword>
<accession>A0A1Q9DUM3</accession>
<reference evidence="6 7" key="1">
    <citation type="submission" date="2016-02" db="EMBL/GenBank/DDBJ databases">
        <title>Genome analysis of coral dinoflagellate symbionts highlights evolutionary adaptations to a symbiotic lifestyle.</title>
        <authorList>
            <person name="Aranda M."/>
            <person name="Li Y."/>
            <person name="Liew Y.J."/>
            <person name="Baumgarten S."/>
            <person name="Simakov O."/>
            <person name="Wilson M."/>
            <person name="Piel J."/>
            <person name="Ashoor H."/>
            <person name="Bougouffa S."/>
            <person name="Bajic V.B."/>
            <person name="Ryu T."/>
            <person name="Ravasi T."/>
            <person name="Bayer T."/>
            <person name="Micklem G."/>
            <person name="Kim H."/>
            <person name="Bhak J."/>
            <person name="Lajeunesse T.C."/>
            <person name="Voolstra C.R."/>
        </authorList>
    </citation>
    <scope>NUCLEOTIDE SEQUENCE [LARGE SCALE GENOMIC DNA]</scope>
    <source>
        <strain evidence="6 7">CCMP2467</strain>
    </source>
</reference>
<name>A0A1Q9DUM3_SYMMI</name>
<evidence type="ECO:0000256" key="5">
    <source>
        <dbReference type="SAM" id="SignalP"/>
    </source>
</evidence>
<dbReference type="InterPro" id="IPR050889">
    <property type="entry name" value="Dendritic_Spine_Reg/Scaffold"/>
</dbReference>
<feature type="transmembrane region" description="Helical" evidence="4">
    <location>
        <begin position="547"/>
        <end position="570"/>
    </location>
</feature>
<feature type="repeat" description="ANK" evidence="3">
    <location>
        <begin position="1169"/>
        <end position="1201"/>
    </location>
</feature>
<gene>
    <name evidence="6" type="primary">Ankrd44</name>
    <name evidence="6" type="ORF">AK812_SmicGene18657</name>
</gene>
<feature type="chain" id="PRO_5012932133" evidence="5">
    <location>
        <begin position="20"/>
        <end position="2122"/>
    </location>
</feature>
<dbReference type="PANTHER" id="PTHR24166:SF48">
    <property type="entry name" value="PROTEIN VAPYRIN"/>
    <property type="match status" value="1"/>
</dbReference>
<feature type="repeat" description="ANK" evidence="3">
    <location>
        <begin position="1590"/>
        <end position="1614"/>
    </location>
</feature>
<feature type="repeat" description="ANK" evidence="3">
    <location>
        <begin position="1023"/>
        <end position="1045"/>
    </location>
</feature>
<keyword evidence="4" id="KW-0472">Membrane</keyword>
<dbReference type="OrthoDB" id="447923at2759"/>